<gene>
    <name evidence="1" type="ORF">K431DRAFT_295787</name>
</gene>
<organism evidence="1 2">
    <name type="scientific">Polychaeton citri CBS 116435</name>
    <dbReference type="NCBI Taxonomy" id="1314669"/>
    <lineage>
        <taxon>Eukaryota</taxon>
        <taxon>Fungi</taxon>
        <taxon>Dikarya</taxon>
        <taxon>Ascomycota</taxon>
        <taxon>Pezizomycotina</taxon>
        <taxon>Dothideomycetes</taxon>
        <taxon>Dothideomycetidae</taxon>
        <taxon>Capnodiales</taxon>
        <taxon>Capnodiaceae</taxon>
        <taxon>Polychaeton</taxon>
    </lineage>
</organism>
<accession>A0A9P4Q7J1</accession>
<comment type="caution">
    <text evidence="1">The sequence shown here is derived from an EMBL/GenBank/DDBJ whole genome shotgun (WGS) entry which is preliminary data.</text>
</comment>
<dbReference type="Proteomes" id="UP000799441">
    <property type="component" value="Unassembled WGS sequence"/>
</dbReference>
<evidence type="ECO:0000313" key="1">
    <source>
        <dbReference type="EMBL" id="KAF2719801.1"/>
    </source>
</evidence>
<sequence length="256" mass="27206">MPWLPSLTAATFAQGHGSPDGSVRVRVASHRIASVTGIRAVHDARLEVPERHPPRTKIARTTAALASKLDGCRTPSASQWMTLLRHQHHMGAAATVKRVKAIGCCYGQADAESAAIKSGGDRFWVLGPGACAGAGAGTATGTVTLFPSALLQNLCTRPAACMTTRAAATAAMFSASAREWMLSEPRCAPALIDAIHTHGSYALFSQSPQVPFLFALQSCSLNPLFLLLVASCTSLHSLNLYRAVRDSKRLPFRDME</sequence>
<dbReference type="AlphaFoldDB" id="A0A9P4Q7J1"/>
<reference evidence="1" key="1">
    <citation type="journal article" date="2020" name="Stud. Mycol.">
        <title>101 Dothideomycetes genomes: a test case for predicting lifestyles and emergence of pathogens.</title>
        <authorList>
            <person name="Haridas S."/>
            <person name="Albert R."/>
            <person name="Binder M."/>
            <person name="Bloem J."/>
            <person name="Labutti K."/>
            <person name="Salamov A."/>
            <person name="Andreopoulos B."/>
            <person name="Baker S."/>
            <person name="Barry K."/>
            <person name="Bills G."/>
            <person name="Bluhm B."/>
            <person name="Cannon C."/>
            <person name="Castanera R."/>
            <person name="Culley D."/>
            <person name="Daum C."/>
            <person name="Ezra D."/>
            <person name="Gonzalez J."/>
            <person name="Henrissat B."/>
            <person name="Kuo A."/>
            <person name="Liang C."/>
            <person name="Lipzen A."/>
            <person name="Lutzoni F."/>
            <person name="Magnuson J."/>
            <person name="Mondo S."/>
            <person name="Nolan M."/>
            <person name="Ohm R."/>
            <person name="Pangilinan J."/>
            <person name="Park H.-J."/>
            <person name="Ramirez L."/>
            <person name="Alfaro M."/>
            <person name="Sun H."/>
            <person name="Tritt A."/>
            <person name="Yoshinaga Y."/>
            <person name="Zwiers L.-H."/>
            <person name="Turgeon B."/>
            <person name="Goodwin S."/>
            <person name="Spatafora J."/>
            <person name="Crous P."/>
            <person name="Grigoriev I."/>
        </authorList>
    </citation>
    <scope>NUCLEOTIDE SEQUENCE</scope>
    <source>
        <strain evidence="1">CBS 116435</strain>
    </source>
</reference>
<keyword evidence="2" id="KW-1185">Reference proteome</keyword>
<dbReference type="EMBL" id="MU003807">
    <property type="protein sequence ID" value="KAF2719801.1"/>
    <property type="molecule type" value="Genomic_DNA"/>
</dbReference>
<name>A0A9P4Q7J1_9PEZI</name>
<protein>
    <submittedName>
        <fullName evidence="1">Uncharacterized protein</fullName>
    </submittedName>
</protein>
<evidence type="ECO:0000313" key="2">
    <source>
        <dbReference type="Proteomes" id="UP000799441"/>
    </source>
</evidence>
<proteinExistence type="predicted"/>